<reference evidence="1" key="1">
    <citation type="journal article" date="2021" name="New Phytol.">
        <title>Evolutionary innovations through gain and loss of genes in the ectomycorrhizal Boletales.</title>
        <authorList>
            <person name="Wu G."/>
            <person name="Miyauchi S."/>
            <person name="Morin E."/>
            <person name="Kuo A."/>
            <person name="Drula E."/>
            <person name="Varga T."/>
            <person name="Kohler A."/>
            <person name="Feng B."/>
            <person name="Cao Y."/>
            <person name="Lipzen A."/>
            <person name="Daum C."/>
            <person name="Hundley H."/>
            <person name="Pangilinan J."/>
            <person name="Johnson J."/>
            <person name="Barry K."/>
            <person name="LaButti K."/>
            <person name="Ng V."/>
            <person name="Ahrendt S."/>
            <person name="Min B."/>
            <person name="Choi I.G."/>
            <person name="Park H."/>
            <person name="Plett J.M."/>
            <person name="Magnuson J."/>
            <person name="Spatafora J.W."/>
            <person name="Nagy L.G."/>
            <person name="Henrissat B."/>
            <person name="Grigoriev I.V."/>
            <person name="Yang Z.L."/>
            <person name="Xu J."/>
            <person name="Martin F.M."/>
        </authorList>
    </citation>
    <scope>NUCLEOTIDE SEQUENCE</scope>
    <source>
        <strain evidence="1">ATCC 28755</strain>
    </source>
</reference>
<dbReference type="Proteomes" id="UP000790377">
    <property type="component" value="Unassembled WGS sequence"/>
</dbReference>
<gene>
    <name evidence="1" type="ORF">BJ138DRAFT_901115</name>
</gene>
<organism evidence="1 2">
    <name type="scientific">Hygrophoropsis aurantiaca</name>
    <dbReference type="NCBI Taxonomy" id="72124"/>
    <lineage>
        <taxon>Eukaryota</taxon>
        <taxon>Fungi</taxon>
        <taxon>Dikarya</taxon>
        <taxon>Basidiomycota</taxon>
        <taxon>Agaricomycotina</taxon>
        <taxon>Agaricomycetes</taxon>
        <taxon>Agaricomycetidae</taxon>
        <taxon>Boletales</taxon>
        <taxon>Coniophorineae</taxon>
        <taxon>Hygrophoropsidaceae</taxon>
        <taxon>Hygrophoropsis</taxon>
    </lineage>
</organism>
<evidence type="ECO:0000313" key="1">
    <source>
        <dbReference type="EMBL" id="KAH7904537.1"/>
    </source>
</evidence>
<dbReference type="EMBL" id="MU268440">
    <property type="protein sequence ID" value="KAH7904537.1"/>
    <property type="molecule type" value="Genomic_DNA"/>
</dbReference>
<name>A0ACB7ZUZ1_9AGAM</name>
<keyword evidence="2" id="KW-1185">Reference proteome</keyword>
<keyword evidence="1" id="KW-0378">Hydrolase</keyword>
<comment type="caution">
    <text evidence="1">The sequence shown here is derived from an EMBL/GenBank/DDBJ whole genome shotgun (WGS) entry which is preliminary data.</text>
</comment>
<sequence>MWKVRNVLSIDGCGFRGYTQLLILNRLMQKIGNDTGNRELRPCEVFDIICGTATGGLIAILLGSLRMSCRDAIVAYNELEEAIFGRHPTLGAILAHNGPFDTTAFQQRLATLVERRAGDRNAPMLSDKNIARAIDRLNNEHHDNNTIECKTFVTVVSKSTAVDTDAQRIRSYTLPNGPNDLPEPEIVPGHNWLIREAAIGTTSCPRLFSPMPLGAGDEPDERPAFMAANVSGFSNPSMIAYLEAMRIFGKDLELTLISLGMGLRNRHDYGSATKDGIDRMINQLNFNNIDPNTLERFREFICQTQLVATGTQLKHLRLADLIRRKPGKEYYRFDPPRNVNRADQNPFIFVDYVQKENIETITNDFFQQNTPGLWSGAVDAIQRAVANASRWMKLEGFTHTTDRPIVGLNLNNMKPLGIMRECYRWEQSNANYISCFSIAADGNVHLITGSFDACPAEQSGSTLYVRILLNDQWRFFSRYTAFGADWDWGNGFGSCKDPIETIQAFQGNPEIRAFRSDGVSTTSTVAPEQVNIHEFSFALPYYGTWIYTP</sequence>
<keyword evidence="1" id="KW-0808">Transferase</keyword>
<proteinExistence type="predicted"/>
<protein>
    <submittedName>
        <fullName evidence="1">Acyl transferase/acyl hydrolase/lysophospholipase</fullName>
    </submittedName>
</protein>
<evidence type="ECO:0000313" key="2">
    <source>
        <dbReference type="Proteomes" id="UP000790377"/>
    </source>
</evidence>
<accession>A0ACB7ZUZ1</accession>